<reference evidence="12 13" key="1">
    <citation type="submission" date="2016-11" db="EMBL/GenBank/DDBJ databases">
        <title>The macronuclear genome of Stentor coeruleus: a giant cell with tiny introns.</title>
        <authorList>
            <person name="Slabodnick M."/>
            <person name="Ruby J.G."/>
            <person name="Reiff S.B."/>
            <person name="Swart E.C."/>
            <person name="Gosai S."/>
            <person name="Prabakaran S."/>
            <person name="Witkowska E."/>
            <person name="Larue G.E."/>
            <person name="Fisher S."/>
            <person name="Freeman R.M."/>
            <person name="Gunawardena J."/>
            <person name="Chu W."/>
            <person name="Stover N.A."/>
            <person name="Gregory B.D."/>
            <person name="Nowacki M."/>
            <person name="Derisi J."/>
            <person name="Roy S.W."/>
            <person name="Marshall W.F."/>
            <person name="Sood P."/>
        </authorList>
    </citation>
    <scope>NUCLEOTIDE SEQUENCE [LARGE SCALE GENOMIC DNA]</scope>
    <source>
        <strain evidence="12">WM001</strain>
    </source>
</reference>
<keyword evidence="3 10" id="KW-0812">Transmembrane</keyword>
<dbReference type="AlphaFoldDB" id="A0A1R2CFL3"/>
<sequence length="181" mass="21038">MGNHFKYHSLDISEINEKLCRICFENANEKLISPCLCKGTSKYIHEECLKQWLRYQSDTIFGSKCEICHHVYSIEINSSKKLRLILNKSICTTILFYFITLFFALILALIPIVYRNLFPYNAIVSIFLTLASFFFFIVGITATCLTLGKIFNIEKSYSWGIENYQEQKNRASLIYKLIGLP</sequence>
<dbReference type="GO" id="GO:0016020">
    <property type="term" value="C:membrane"/>
    <property type="evidence" value="ECO:0007669"/>
    <property type="project" value="UniProtKB-SubCell"/>
</dbReference>
<dbReference type="InterPro" id="IPR011016">
    <property type="entry name" value="Znf_RING-CH"/>
</dbReference>
<evidence type="ECO:0000313" key="13">
    <source>
        <dbReference type="Proteomes" id="UP000187209"/>
    </source>
</evidence>
<comment type="caution">
    <text evidence="12">The sequence shown here is derived from an EMBL/GenBank/DDBJ whole genome shotgun (WGS) entry which is preliminary data.</text>
</comment>
<dbReference type="GO" id="GO:0016740">
    <property type="term" value="F:transferase activity"/>
    <property type="evidence" value="ECO:0007669"/>
    <property type="project" value="UniProtKB-KW"/>
</dbReference>
<evidence type="ECO:0000256" key="8">
    <source>
        <dbReference type="ARBA" id="ARBA00022989"/>
    </source>
</evidence>
<feature type="transmembrane region" description="Helical" evidence="10">
    <location>
        <begin position="120"/>
        <end position="147"/>
    </location>
</feature>
<gene>
    <name evidence="12" type="ORF">SteCoe_10370</name>
</gene>
<evidence type="ECO:0000256" key="7">
    <source>
        <dbReference type="ARBA" id="ARBA00022833"/>
    </source>
</evidence>
<feature type="transmembrane region" description="Helical" evidence="10">
    <location>
        <begin position="90"/>
        <end position="114"/>
    </location>
</feature>
<dbReference type="PANTHER" id="PTHR46065">
    <property type="entry name" value="E3 UBIQUITIN-PROTEIN LIGASE MARCH 2/3 FAMILY MEMBER"/>
    <property type="match status" value="1"/>
</dbReference>
<keyword evidence="13" id="KW-1185">Reference proteome</keyword>
<keyword evidence="5" id="KW-0863">Zinc-finger</keyword>
<keyword evidence="4" id="KW-0479">Metal-binding</keyword>
<evidence type="ECO:0000313" key="12">
    <source>
        <dbReference type="EMBL" id="OMJ87809.1"/>
    </source>
</evidence>
<evidence type="ECO:0000256" key="3">
    <source>
        <dbReference type="ARBA" id="ARBA00022692"/>
    </source>
</evidence>
<name>A0A1R2CFL3_9CILI</name>
<protein>
    <recommendedName>
        <fullName evidence="11">RING-CH-type domain-containing protein</fullName>
    </recommendedName>
</protein>
<dbReference type="SUPFAM" id="SSF57850">
    <property type="entry name" value="RING/U-box"/>
    <property type="match status" value="1"/>
</dbReference>
<dbReference type="Gene3D" id="3.30.40.10">
    <property type="entry name" value="Zinc/RING finger domain, C3HC4 (zinc finger)"/>
    <property type="match status" value="1"/>
</dbReference>
<accession>A0A1R2CFL3</accession>
<keyword evidence="6" id="KW-0833">Ubl conjugation pathway</keyword>
<evidence type="ECO:0000256" key="2">
    <source>
        <dbReference type="ARBA" id="ARBA00022679"/>
    </source>
</evidence>
<evidence type="ECO:0000256" key="9">
    <source>
        <dbReference type="ARBA" id="ARBA00023136"/>
    </source>
</evidence>
<dbReference type="Pfam" id="PF12906">
    <property type="entry name" value="RINGv"/>
    <property type="match status" value="1"/>
</dbReference>
<keyword evidence="7" id="KW-0862">Zinc</keyword>
<evidence type="ECO:0000256" key="1">
    <source>
        <dbReference type="ARBA" id="ARBA00004141"/>
    </source>
</evidence>
<dbReference type="OrthoDB" id="264354at2759"/>
<dbReference type="Proteomes" id="UP000187209">
    <property type="component" value="Unassembled WGS sequence"/>
</dbReference>
<dbReference type="PROSITE" id="PS51292">
    <property type="entry name" value="ZF_RING_CH"/>
    <property type="match status" value="1"/>
</dbReference>
<keyword evidence="9 10" id="KW-0472">Membrane</keyword>
<evidence type="ECO:0000256" key="6">
    <source>
        <dbReference type="ARBA" id="ARBA00022786"/>
    </source>
</evidence>
<dbReference type="GO" id="GO:0008270">
    <property type="term" value="F:zinc ion binding"/>
    <property type="evidence" value="ECO:0007669"/>
    <property type="project" value="UniProtKB-KW"/>
</dbReference>
<dbReference type="SMART" id="SM00744">
    <property type="entry name" value="RINGv"/>
    <property type="match status" value="1"/>
</dbReference>
<dbReference type="CDD" id="cd16495">
    <property type="entry name" value="RING_CH-C4HC3_MARCH"/>
    <property type="match status" value="1"/>
</dbReference>
<dbReference type="PANTHER" id="PTHR46065:SF3">
    <property type="entry name" value="FI20425P1"/>
    <property type="match status" value="1"/>
</dbReference>
<feature type="domain" description="RING-CH-type" evidence="11">
    <location>
        <begin position="12"/>
        <end position="75"/>
    </location>
</feature>
<comment type="subcellular location">
    <subcellularLocation>
        <location evidence="1">Membrane</location>
        <topology evidence="1">Multi-pass membrane protein</topology>
    </subcellularLocation>
</comment>
<keyword evidence="2" id="KW-0808">Transferase</keyword>
<dbReference type="InterPro" id="IPR013083">
    <property type="entry name" value="Znf_RING/FYVE/PHD"/>
</dbReference>
<evidence type="ECO:0000256" key="10">
    <source>
        <dbReference type="SAM" id="Phobius"/>
    </source>
</evidence>
<organism evidence="12 13">
    <name type="scientific">Stentor coeruleus</name>
    <dbReference type="NCBI Taxonomy" id="5963"/>
    <lineage>
        <taxon>Eukaryota</taxon>
        <taxon>Sar</taxon>
        <taxon>Alveolata</taxon>
        <taxon>Ciliophora</taxon>
        <taxon>Postciliodesmatophora</taxon>
        <taxon>Heterotrichea</taxon>
        <taxon>Heterotrichida</taxon>
        <taxon>Stentoridae</taxon>
        <taxon>Stentor</taxon>
    </lineage>
</organism>
<evidence type="ECO:0000259" key="11">
    <source>
        <dbReference type="PROSITE" id="PS51292"/>
    </source>
</evidence>
<evidence type="ECO:0000256" key="4">
    <source>
        <dbReference type="ARBA" id="ARBA00022723"/>
    </source>
</evidence>
<dbReference type="EMBL" id="MPUH01000167">
    <property type="protein sequence ID" value="OMJ87809.1"/>
    <property type="molecule type" value="Genomic_DNA"/>
</dbReference>
<evidence type="ECO:0000256" key="5">
    <source>
        <dbReference type="ARBA" id="ARBA00022771"/>
    </source>
</evidence>
<keyword evidence="8 10" id="KW-1133">Transmembrane helix</keyword>
<proteinExistence type="predicted"/>